<gene>
    <name evidence="1" type="primary">Bcdtc3</name>
    <name evidence="1" type="ORF">BCIN_08g03560</name>
</gene>
<dbReference type="OrthoDB" id="3546915at2759"/>
<reference evidence="1 2" key="1">
    <citation type="journal article" date="2011" name="PLoS Genet.">
        <title>Genomic analysis of the necrotrophic fungal pathogens Sclerotinia sclerotiorum and Botrytis cinerea.</title>
        <authorList>
            <person name="Amselem J."/>
            <person name="Cuomo C.A."/>
            <person name="van Kan J.A."/>
            <person name="Viaud M."/>
            <person name="Benito E.P."/>
            <person name="Couloux A."/>
            <person name="Coutinho P.M."/>
            <person name="de Vries R.P."/>
            <person name="Dyer P.S."/>
            <person name="Fillinger S."/>
            <person name="Fournier E."/>
            <person name="Gout L."/>
            <person name="Hahn M."/>
            <person name="Kohn L."/>
            <person name="Lapalu N."/>
            <person name="Plummer K.M."/>
            <person name="Pradier J.M."/>
            <person name="Quevillon E."/>
            <person name="Sharon A."/>
            <person name="Simon A."/>
            <person name="ten Have A."/>
            <person name="Tudzynski B."/>
            <person name="Tudzynski P."/>
            <person name="Wincker P."/>
            <person name="Andrew M."/>
            <person name="Anthouard V."/>
            <person name="Beever R.E."/>
            <person name="Beffa R."/>
            <person name="Benoit I."/>
            <person name="Bouzid O."/>
            <person name="Brault B."/>
            <person name="Chen Z."/>
            <person name="Choquer M."/>
            <person name="Collemare J."/>
            <person name="Cotton P."/>
            <person name="Danchin E.G."/>
            <person name="Da Silva C."/>
            <person name="Gautier A."/>
            <person name="Giraud C."/>
            <person name="Giraud T."/>
            <person name="Gonzalez C."/>
            <person name="Grossetete S."/>
            <person name="Guldener U."/>
            <person name="Henrissat B."/>
            <person name="Howlett B.J."/>
            <person name="Kodira C."/>
            <person name="Kretschmer M."/>
            <person name="Lappartient A."/>
            <person name="Leroch M."/>
            <person name="Levis C."/>
            <person name="Mauceli E."/>
            <person name="Neuveglise C."/>
            <person name="Oeser B."/>
            <person name="Pearson M."/>
            <person name="Poulain J."/>
            <person name="Poussereau N."/>
            <person name="Quesneville H."/>
            <person name="Rascle C."/>
            <person name="Schumacher J."/>
            <person name="Segurens B."/>
            <person name="Sexton A."/>
            <person name="Silva E."/>
            <person name="Sirven C."/>
            <person name="Soanes D.M."/>
            <person name="Talbot N.J."/>
            <person name="Templeton M."/>
            <person name="Yandava C."/>
            <person name="Yarden O."/>
            <person name="Zeng Q."/>
            <person name="Rollins J.A."/>
            <person name="Lebrun M.H."/>
            <person name="Dickman M."/>
        </authorList>
    </citation>
    <scope>NUCLEOTIDE SEQUENCE [LARGE SCALE GENOMIC DNA]</scope>
    <source>
        <strain evidence="1 2">B05.10</strain>
    </source>
</reference>
<dbReference type="Proteomes" id="UP000001798">
    <property type="component" value="Chromosome 8"/>
</dbReference>
<keyword evidence="2" id="KW-1185">Reference proteome</keyword>
<organism evidence="1 2">
    <name type="scientific">Botryotinia fuckeliana (strain B05.10)</name>
    <name type="common">Noble rot fungus</name>
    <name type="synonym">Botrytis cinerea</name>
    <dbReference type="NCBI Taxonomy" id="332648"/>
    <lineage>
        <taxon>Eukaryota</taxon>
        <taxon>Fungi</taxon>
        <taxon>Dikarya</taxon>
        <taxon>Ascomycota</taxon>
        <taxon>Pezizomycotina</taxon>
        <taxon>Leotiomycetes</taxon>
        <taxon>Helotiales</taxon>
        <taxon>Sclerotiniaceae</taxon>
        <taxon>Botrytis</taxon>
    </lineage>
</organism>
<dbReference type="GeneID" id="36394405"/>
<protein>
    <submittedName>
        <fullName evidence="1">Bcdtc3</fullName>
    </submittedName>
</protein>
<proteinExistence type="predicted"/>
<dbReference type="RefSeq" id="XP_024550374.1">
    <property type="nucleotide sequence ID" value="XM_024694583.1"/>
</dbReference>
<sequence>MIAIFEVKTHFQKYALEGSGSISANCNNLSLQYSMMLLAQTFKKLVIVWDNGAPPDFPEEQLKDKIPVILLQILHRTLHAQNNNGFWGTLIPCEITAYGILTLIDATFFPWAREHDKQVLRAIRTGQSYLNQHRGSWDKITYTWVEKVSYGSSVLSRTYCVAATHAAKNYPTNSVQWKPLHNILDIPIDRFANFAKLFSAIPPFASEGSWKLTAPIMEGYLFLPRLRRIRLGIFPRRNMADDKYLQYIPSTWTGCNNKGIFFEINLIWDMMVISMLNYQADEFMEAVLGHHGSAKHLIRGLFSKTTLQNDPLSSQESSLLDRGVITPVSSDDDLPDDSTNHEKDTFIRFKEYIINHPSIQKASDISLAHPSEQLEAFLLAHLTHSTDNSRFAQLSGHDSDFPVTFPASRNYWDWVRSISAVHTSCPYSWDWVSCRMTSERGDEPFPTALTKYLSAELGQHLAVMCRMYNSYGSLARDKAEGNLNSMDFPEFEDCGVIPMSSDATEKQTSAELQERRGALMEMAEYGRECLLIVKARLRPLLDERLRGVLDVFVNVTDLYGQIYIARDIASRMV</sequence>
<evidence type="ECO:0000313" key="1">
    <source>
        <dbReference type="EMBL" id="ATZ52709.1"/>
    </source>
</evidence>
<dbReference type="EMBL" id="CP009812">
    <property type="protein sequence ID" value="ATZ52709.1"/>
    <property type="molecule type" value="Genomic_DNA"/>
</dbReference>
<reference evidence="1 2" key="2">
    <citation type="journal article" date="2012" name="Eukaryot. Cell">
        <title>Genome update of Botrytis cinerea strains B05.10 and T4.</title>
        <authorList>
            <person name="Staats M."/>
            <person name="van Kan J.A."/>
        </authorList>
    </citation>
    <scope>NUCLEOTIDE SEQUENCE [LARGE SCALE GENOMIC DNA]</scope>
    <source>
        <strain evidence="1 2">B05.10</strain>
    </source>
</reference>
<dbReference type="KEGG" id="bfu:BCIN_08g03560"/>
<accession>A0A384JQ51</accession>
<evidence type="ECO:0000313" key="2">
    <source>
        <dbReference type="Proteomes" id="UP000001798"/>
    </source>
</evidence>
<dbReference type="AlphaFoldDB" id="A0A384JQ51"/>
<reference evidence="1 2" key="3">
    <citation type="journal article" date="2017" name="Mol. Plant Pathol.">
        <title>A gapless genome sequence of the fungus Botrytis cinerea.</title>
        <authorList>
            <person name="Van Kan J.A."/>
            <person name="Stassen J.H."/>
            <person name="Mosbach A."/>
            <person name="Van Der Lee T.A."/>
            <person name="Faino L."/>
            <person name="Farmer A.D."/>
            <person name="Papasotiriou D.G."/>
            <person name="Zhou S."/>
            <person name="Seidl M.F."/>
            <person name="Cottam E."/>
            <person name="Edel D."/>
            <person name="Hahn M."/>
            <person name="Schwartz D.C."/>
            <person name="Dietrich R.A."/>
            <person name="Widdison S."/>
            <person name="Scalliet G."/>
        </authorList>
    </citation>
    <scope>NUCLEOTIDE SEQUENCE [LARGE SCALE GENOMIC DNA]</scope>
    <source>
        <strain evidence="1 2">B05.10</strain>
    </source>
</reference>
<name>A0A384JQ51_BOTFB</name>
<dbReference type="VEuPathDB" id="FungiDB:Bcin08g03560"/>